<keyword evidence="3" id="KW-1185">Reference proteome</keyword>
<evidence type="ECO:0000313" key="2">
    <source>
        <dbReference type="EMBL" id="MPC38352.1"/>
    </source>
</evidence>
<feature type="compositionally biased region" description="Polar residues" evidence="1">
    <location>
        <begin position="99"/>
        <end position="111"/>
    </location>
</feature>
<evidence type="ECO:0000256" key="1">
    <source>
        <dbReference type="SAM" id="MobiDB-lite"/>
    </source>
</evidence>
<dbReference type="AlphaFoldDB" id="A0A5B7EVV7"/>
<name>A0A5B7EVV7_PORTR</name>
<accession>A0A5B7EVV7</accession>
<proteinExistence type="predicted"/>
<feature type="region of interest" description="Disordered" evidence="1">
    <location>
        <begin position="66"/>
        <end position="111"/>
    </location>
</feature>
<gene>
    <name evidence="2" type="ORF">E2C01_031858</name>
</gene>
<evidence type="ECO:0000313" key="3">
    <source>
        <dbReference type="Proteomes" id="UP000324222"/>
    </source>
</evidence>
<sequence>MIQPCTMIPVTRKAQVAHNPLWLRPAARRASHPEGRRPPDPFSRLVAAAAVAGGERVSCVGANLASPSQRAAADHGAAGTRGGYLMQRGHSSDKDSPLPTISSQKTAITRNSCQIGKNQQCSLIPTLTRP</sequence>
<dbReference type="Proteomes" id="UP000324222">
    <property type="component" value="Unassembled WGS sequence"/>
</dbReference>
<organism evidence="2 3">
    <name type="scientific">Portunus trituberculatus</name>
    <name type="common">Swimming crab</name>
    <name type="synonym">Neptunus trituberculatus</name>
    <dbReference type="NCBI Taxonomy" id="210409"/>
    <lineage>
        <taxon>Eukaryota</taxon>
        <taxon>Metazoa</taxon>
        <taxon>Ecdysozoa</taxon>
        <taxon>Arthropoda</taxon>
        <taxon>Crustacea</taxon>
        <taxon>Multicrustacea</taxon>
        <taxon>Malacostraca</taxon>
        <taxon>Eumalacostraca</taxon>
        <taxon>Eucarida</taxon>
        <taxon>Decapoda</taxon>
        <taxon>Pleocyemata</taxon>
        <taxon>Brachyura</taxon>
        <taxon>Eubrachyura</taxon>
        <taxon>Portunoidea</taxon>
        <taxon>Portunidae</taxon>
        <taxon>Portuninae</taxon>
        <taxon>Portunus</taxon>
    </lineage>
</organism>
<protein>
    <submittedName>
        <fullName evidence="2">Uncharacterized protein</fullName>
    </submittedName>
</protein>
<dbReference type="EMBL" id="VSRR010004045">
    <property type="protein sequence ID" value="MPC38352.1"/>
    <property type="molecule type" value="Genomic_DNA"/>
</dbReference>
<comment type="caution">
    <text evidence="2">The sequence shown here is derived from an EMBL/GenBank/DDBJ whole genome shotgun (WGS) entry which is preliminary data.</text>
</comment>
<reference evidence="2 3" key="1">
    <citation type="submission" date="2019-05" db="EMBL/GenBank/DDBJ databases">
        <title>Another draft genome of Portunus trituberculatus and its Hox gene families provides insights of decapod evolution.</title>
        <authorList>
            <person name="Jeong J.-H."/>
            <person name="Song I."/>
            <person name="Kim S."/>
            <person name="Choi T."/>
            <person name="Kim D."/>
            <person name="Ryu S."/>
            <person name="Kim W."/>
        </authorList>
    </citation>
    <scope>NUCLEOTIDE SEQUENCE [LARGE SCALE GENOMIC DNA]</scope>
    <source>
        <tissue evidence="2">Muscle</tissue>
    </source>
</reference>